<name>A0A3A8HNB6_9BACT</name>
<evidence type="ECO:0000313" key="2">
    <source>
        <dbReference type="EMBL" id="RKG67361.1"/>
    </source>
</evidence>
<feature type="region of interest" description="Disordered" evidence="1">
    <location>
        <begin position="1"/>
        <end position="72"/>
    </location>
</feature>
<feature type="compositionally biased region" description="Acidic residues" evidence="1">
    <location>
        <begin position="62"/>
        <end position="72"/>
    </location>
</feature>
<dbReference type="Proteomes" id="UP000268094">
    <property type="component" value="Unassembled WGS sequence"/>
</dbReference>
<dbReference type="EMBL" id="RAVZ01000646">
    <property type="protein sequence ID" value="RKG67361.1"/>
    <property type="molecule type" value="Genomic_DNA"/>
</dbReference>
<proteinExistence type="predicted"/>
<dbReference type="RefSeq" id="WP_120545908.1">
    <property type="nucleotide sequence ID" value="NZ_RAVZ01000646.1"/>
</dbReference>
<organism evidence="2 3">
    <name type="scientific">Corallococcus terminator</name>
    <dbReference type="NCBI Taxonomy" id="2316733"/>
    <lineage>
        <taxon>Bacteria</taxon>
        <taxon>Pseudomonadati</taxon>
        <taxon>Myxococcota</taxon>
        <taxon>Myxococcia</taxon>
        <taxon>Myxococcales</taxon>
        <taxon>Cystobacterineae</taxon>
        <taxon>Myxococcaceae</taxon>
        <taxon>Corallococcus</taxon>
    </lineage>
</organism>
<reference evidence="3" key="1">
    <citation type="submission" date="2018-09" db="EMBL/GenBank/DDBJ databases">
        <authorList>
            <person name="Livingstone P.G."/>
            <person name="Whitworth D.E."/>
        </authorList>
    </citation>
    <scope>NUCLEOTIDE SEQUENCE [LARGE SCALE GENOMIC DNA]</scope>
    <source>
        <strain evidence="3">CA054A</strain>
    </source>
</reference>
<evidence type="ECO:0000313" key="3">
    <source>
        <dbReference type="Proteomes" id="UP000268094"/>
    </source>
</evidence>
<keyword evidence="3" id="KW-1185">Reference proteome</keyword>
<protein>
    <submittedName>
        <fullName evidence="2">Uncharacterized protein</fullName>
    </submittedName>
</protein>
<evidence type="ECO:0000256" key="1">
    <source>
        <dbReference type="SAM" id="MobiDB-lite"/>
    </source>
</evidence>
<feature type="compositionally biased region" description="Basic and acidic residues" evidence="1">
    <location>
        <begin position="21"/>
        <end position="30"/>
    </location>
</feature>
<dbReference type="OrthoDB" id="5523580at2"/>
<comment type="caution">
    <text evidence="2">The sequence shown here is derived from an EMBL/GenBank/DDBJ whole genome shotgun (WGS) entry which is preliminary data.</text>
</comment>
<sequence>MPYESMVVGGTEPGPGQLAPSREDRPEEPGRTPLTAEDGEFEEEPHRMANGDEPGRTPGSAEGEDPDELIRK</sequence>
<feature type="compositionally biased region" description="Basic and acidic residues" evidence="1">
    <location>
        <begin position="44"/>
        <end position="55"/>
    </location>
</feature>
<dbReference type="AlphaFoldDB" id="A0A3A8HNB6"/>
<gene>
    <name evidence="2" type="ORF">D7V88_41125</name>
</gene>
<accession>A0A3A8HNB6</accession>